<feature type="compositionally biased region" description="Polar residues" evidence="1">
    <location>
        <begin position="153"/>
        <end position="166"/>
    </location>
</feature>
<evidence type="ECO:0000256" key="1">
    <source>
        <dbReference type="SAM" id="MobiDB-lite"/>
    </source>
</evidence>
<dbReference type="Proteomes" id="UP000299102">
    <property type="component" value="Unassembled WGS sequence"/>
</dbReference>
<evidence type="ECO:0000313" key="3">
    <source>
        <dbReference type="Proteomes" id="UP000299102"/>
    </source>
</evidence>
<keyword evidence="3" id="KW-1185">Reference proteome</keyword>
<feature type="compositionally biased region" description="Basic and acidic residues" evidence="1">
    <location>
        <begin position="136"/>
        <end position="147"/>
    </location>
</feature>
<sequence>MGRGVGHRNFLVEVEYLLKGRVAHCGIFNSRRKATGEAASLRVYLFCKTVVSHRPRRPIVVPNWPQHGSATLASIVLRHTWRQFVWASCARAQPNVVQLGVFDETGGGSRPVPARARRITFRTVVSATCYSRLERSRPVGRQADGRARASPTVFASTPPHSSTIKP</sequence>
<comment type="caution">
    <text evidence="2">The sequence shown here is derived from an EMBL/GenBank/DDBJ whole genome shotgun (WGS) entry which is preliminary data.</text>
</comment>
<reference evidence="2 3" key="1">
    <citation type="journal article" date="2019" name="Commun. Biol.">
        <title>The bagworm genome reveals a unique fibroin gene that provides high tensile strength.</title>
        <authorList>
            <person name="Kono N."/>
            <person name="Nakamura H."/>
            <person name="Ohtoshi R."/>
            <person name="Tomita M."/>
            <person name="Numata K."/>
            <person name="Arakawa K."/>
        </authorList>
    </citation>
    <scope>NUCLEOTIDE SEQUENCE [LARGE SCALE GENOMIC DNA]</scope>
</reference>
<organism evidence="2 3">
    <name type="scientific">Eumeta variegata</name>
    <name type="common">Bagworm moth</name>
    <name type="synonym">Eumeta japonica</name>
    <dbReference type="NCBI Taxonomy" id="151549"/>
    <lineage>
        <taxon>Eukaryota</taxon>
        <taxon>Metazoa</taxon>
        <taxon>Ecdysozoa</taxon>
        <taxon>Arthropoda</taxon>
        <taxon>Hexapoda</taxon>
        <taxon>Insecta</taxon>
        <taxon>Pterygota</taxon>
        <taxon>Neoptera</taxon>
        <taxon>Endopterygota</taxon>
        <taxon>Lepidoptera</taxon>
        <taxon>Glossata</taxon>
        <taxon>Ditrysia</taxon>
        <taxon>Tineoidea</taxon>
        <taxon>Psychidae</taxon>
        <taxon>Oiketicinae</taxon>
        <taxon>Eumeta</taxon>
    </lineage>
</organism>
<dbReference type="EMBL" id="BGZK01001679">
    <property type="protein sequence ID" value="GBP84442.1"/>
    <property type="molecule type" value="Genomic_DNA"/>
</dbReference>
<proteinExistence type="predicted"/>
<protein>
    <submittedName>
        <fullName evidence="2">Uncharacterized protein</fullName>
    </submittedName>
</protein>
<gene>
    <name evidence="2" type="ORF">EVAR_62739_1</name>
</gene>
<accession>A0A4C1ZAR5</accession>
<feature type="region of interest" description="Disordered" evidence="1">
    <location>
        <begin position="136"/>
        <end position="166"/>
    </location>
</feature>
<name>A0A4C1ZAR5_EUMVA</name>
<evidence type="ECO:0000313" key="2">
    <source>
        <dbReference type="EMBL" id="GBP84442.1"/>
    </source>
</evidence>
<dbReference type="AlphaFoldDB" id="A0A4C1ZAR5"/>